<reference evidence="2" key="1">
    <citation type="submission" date="2019-04" db="EMBL/GenBank/DDBJ databases">
        <title>Evolution of Biomass-Degrading Anaerobic Consortia Revealed by Metagenomics.</title>
        <authorList>
            <person name="Peng X."/>
        </authorList>
    </citation>
    <scope>NUCLEOTIDE SEQUENCE</scope>
    <source>
        <strain evidence="2">SIG141</strain>
    </source>
</reference>
<dbReference type="AlphaFoldDB" id="A0A928GG94"/>
<dbReference type="Proteomes" id="UP000763088">
    <property type="component" value="Unassembled WGS sequence"/>
</dbReference>
<feature type="chain" id="PRO_5036813952" description="LPS-assembly protein LptD" evidence="1">
    <location>
        <begin position="26"/>
        <end position="678"/>
    </location>
</feature>
<comment type="caution">
    <text evidence="2">The sequence shown here is derived from an EMBL/GenBank/DDBJ whole genome shotgun (WGS) entry which is preliminary data.</text>
</comment>
<protein>
    <recommendedName>
        <fullName evidence="4">LPS-assembly protein LptD</fullName>
    </recommendedName>
</protein>
<dbReference type="EMBL" id="SUYD01000001">
    <property type="protein sequence ID" value="MBE6265024.1"/>
    <property type="molecule type" value="Genomic_DNA"/>
</dbReference>
<name>A0A928GG94_XYLRU</name>
<evidence type="ECO:0000313" key="2">
    <source>
        <dbReference type="EMBL" id="MBE6265024.1"/>
    </source>
</evidence>
<dbReference type="Pfam" id="PF18939">
    <property type="entry name" value="DUF5686"/>
    <property type="match status" value="2"/>
</dbReference>
<accession>A0A928GG94</accession>
<evidence type="ECO:0008006" key="4">
    <source>
        <dbReference type="Google" id="ProtNLM"/>
    </source>
</evidence>
<keyword evidence="1" id="KW-0732">Signal</keyword>
<feature type="signal peptide" evidence="1">
    <location>
        <begin position="1"/>
        <end position="25"/>
    </location>
</feature>
<evidence type="ECO:0000256" key="1">
    <source>
        <dbReference type="SAM" id="SignalP"/>
    </source>
</evidence>
<evidence type="ECO:0000313" key="3">
    <source>
        <dbReference type="Proteomes" id="UP000763088"/>
    </source>
</evidence>
<organism evidence="2 3">
    <name type="scientific">Xylanibacter ruminicola</name>
    <name type="common">Prevotella ruminicola</name>
    <dbReference type="NCBI Taxonomy" id="839"/>
    <lineage>
        <taxon>Bacteria</taxon>
        <taxon>Pseudomonadati</taxon>
        <taxon>Bacteroidota</taxon>
        <taxon>Bacteroidia</taxon>
        <taxon>Bacteroidales</taxon>
        <taxon>Prevotellaceae</taxon>
        <taxon>Xylanibacter</taxon>
    </lineage>
</organism>
<dbReference type="InterPro" id="IPR043741">
    <property type="entry name" value="DUF5686"/>
</dbReference>
<gene>
    <name evidence="2" type="ORF">E7102_00925</name>
</gene>
<proteinExistence type="predicted"/>
<sequence>MRYDQQLIKLLLTFMLLGMTTSVSATNKKDSLILNRIFEYQKTHTEYIDSLEDQVYAKIRYHVDKRNSILWLIPSMYVMAKDPRDYIRESYSKVLFKNAHDYDINSQVLSGTIRGNRTAMPTLLDYMTPNIYDIALYDGHMLSPFNKCNRRYYRYSQKLQSDGTTRLDFHPKNYNTQLLNGYAIVETSTGRIIRTLLNGEFDMLTFRTEISQGTEGGRSIMPSRCTTAATFRFVGNRITALFDANYHCDKTLPDSITNTSSRELMDQVRPTQLSEADKLIYEAYDIKHRQDSLVQAQDTTPKKQRLLKRIFWDTIGDNLITPISAESEDASFSMSPIINPLYLSYSHDRGVRYKMRFRSRYRFSTYRYLTLNPTFGYTFKDHQFYFTAPLRMTYNPKRNGYAEIVFGNGNRISNSSVMDVINKEHQDTINFDNTDMDKFKDQIFSVTNNIMLFDWFDIETGFIYHRRTAINKDLMRQYDMPTEYRSFAPTIGFKLLPWLNRGPLISIDYERGIKGVNKSDLEYERWEVDAQWKKKIPGLRVLNLRAGGGLYTNKKDNLFVDFANFRDENLPEGWDDDWSGNFQLLGSRVYNESDYYIRGNISYESPMMAATWIPYLGKYIEKERFYLSGVLLERSRPYFELGYGFTNRYISVGAFASFKNAHFERIGVEVEFELFRRW</sequence>